<dbReference type="InterPro" id="IPR014309">
    <property type="entry name" value="Xanthine_DH_Mopterin-bd_su"/>
</dbReference>
<evidence type="ECO:0000256" key="4">
    <source>
        <dbReference type="ARBA" id="ARBA00022505"/>
    </source>
</evidence>
<dbReference type="FunFam" id="3.30.365.10:FF:000001">
    <property type="entry name" value="Xanthine dehydrogenase oxidase"/>
    <property type="match status" value="1"/>
</dbReference>
<keyword evidence="15" id="KW-1185">Reference proteome</keyword>
<feature type="compositionally biased region" description="Basic and acidic residues" evidence="12">
    <location>
        <begin position="1"/>
        <end position="11"/>
    </location>
</feature>
<feature type="region of interest" description="Disordered" evidence="12">
    <location>
        <begin position="1"/>
        <end position="55"/>
    </location>
</feature>
<evidence type="ECO:0000256" key="10">
    <source>
        <dbReference type="ARBA" id="ARBA00034078"/>
    </source>
</evidence>
<comment type="similarity">
    <text evidence="3">Belongs to the xanthine dehydrogenase family.</text>
</comment>
<dbReference type="InterPro" id="IPR036856">
    <property type="entry name" value="Ald_Oxase/Xan_DH_a/b_sf"/>
</dbReference>
<dbReference type="SMART" id="SM01008">
    <property type="entry name" value="Ald_Xan_dh_C"/>
    <property type="match status" value="1"/>
</dbReference>
<dbReference type="Pfam" id="PF01315">
    <property type="entry name" value="Ald_Xan_dh_C"/>
    <property type="match status" value="1"/>
</dbReference>
<evidence type="ECO:0000256" key="2">
    <source>
        <dbReference type="ARBA" id="ARBA00001974"/>
    </source>
</evidence>
<dbReference type="KEGG" id="hdi:HDIA_2942"/>
<sequence>MSETDMRKTDVSDVDLADPVLSEGAEPSAADFETEPATASAEDVAELPGSASPEPAYATVRQPIRHDSAIKHVTGAAIYIDDIREPAGTLHLAPGWCPTYAKAKLGSVDLSEVKAAPGVVAVLTKDDVPGINDVSSAMGDDPMLADGEILFWGQVVFCVVATSRDAARRAARLARFEATPETPLITVEDALTADSHVLPEYRFGRGDVDKTLLNTQRRLSGSIAIGGQEHFYLEGQIAMAVPGEDGDMLVYSSTQHPSEVQHTVAKVLGLMEASVVVETRRMGGGFGGKESQANQWAALAALAAHVTGKPCKMRLDRDDDMIMTGKRHDEVATFDVGYDADGRILAVDLAFDSRCGYSADLSLGVNDRTMFHADNAYFYPVVDIVSRRLKTNTYSNTAFRGFGGPQGVIAAERIIDTIAITLGRDPLEVRKRNFYGPGRDVTPYGQTVEDNVLQDLVGKLETSCDYARRRQAVRTFNTRSRILKKGLALTPIKFGISFTLIHLNQAGALVHLYTDGSIHLNHGGTEMGQGLFLKVAQVVAEEFGVSVDQVKITATNTAKVPNTAPTAASSGSDLNGMAALIACREIKGRLVPFLAGEYGVQEDQIAFRDGKVIIGNEAVPLKEVAKKAYLNRIQLSSAGYYKTPKIHWNRDKAEGRPFYYYAYGAACSEVTIDTMTGEMRVDRVDILHDCGKSLNPAIDIGQIEGGFVQGMGWLTTEELVHDAQGRLRTHAPSTYKIPTCSDVPEDFRVELYESPEGNREESIFRSKAVGEPPLMLPASVFSAIVDALASIRPGMVPPLDAPATPEAIMKAVHAMRRGGA</sequence>
<protein>
    <submittedName>
        <fullName evidence="14">Aldehyde oxidoreductase</fullName>
        <ecNumber evidence="14">1.2.99.7</ecNumber>
    </submittedName>
</protein>
<gene>
    <name evidence="14" type="primary">mop</name>
    <name evidence="14" type="ORF">HDIA_2942</name>
</gene>
<dbReference type="Pfam" id="PF02738">
    <property type="entry name" value="MoCoBD_1"/>
    <property type="match status" value="1"/>
</dbReference>
<evidence type="ECO:0000256" key="9">
    <source>
        <dbReference type="ARBA" id="ARBA00023014"/>
    </source>
</evidence>
<keyword evidence="7 14" id="KW-0560">Oxidoreductase</keyword>
<feature type="domain" description="Aldehyde oxidase/xanthine dehydrogenase a/b hammerhead" evidence="13">
    <location>
        <begin position="74"/>
        <end position="182"/>
    </location>
</feature>
<evidence type="ECO:0000256" key="5">
    <source>
        <dbReference type="ARBA" id="ARBA00022714"/>
    </source>
</evidence>
<comment type="cofactor">
    <cofactor evidence="1">
        <name>Mo-molybdopterin</name>
        <dbReference type="ChEBI" id="CHEBI:71302"/>
    </cofactor>
</comment>
<proteinExistence type="inferred from homology"/>
<keyword evidence="8" id="KW-0408">Iron</keyword>
<dbReference type="Proteomes" id="UP000223606">
    <property type="component" value="Chromosome 1"/>
</dbReference>
<dbReference type="EMBL" id="LT960614">
    <property type="protein sequence ID" value="SON56483.1"/>
    <property type="molecule type" value="Genomic_DNA"/>
</dbReference>
<comment type="cofactor">
    <cofactor evidence="10">
        <name>[2Fe-2S] cluster</name>
        <dbReference type="ChEBI" id="CHEBI:190135"/>
    </cofactor>
</comment>
<evidence type="ECO:0000256" key="1">
    <source>
        <dbReference type="ARBA" id="ARBA00001924"/>
    </source>
</evidence>
<dbReference type="RefSeq" id="WP_245883880.1">
    <property type="nucleotide sequence ID" value="NZ_LT960614.1"/>
</dbReference>
<dbReference type="GO" id="GO:0005506">
    <property type="term" value="F:iron ion binding"/>
    <property type="evidence" value="ECO:0007669"/>
    <property type="project" value="InterPro"/>
</dbReference>
<evidence type="ECO:0000313" key="15">
    <source>
        <dbReference type="Proteomes" id="UP000223606"/>
    </source>
</evidence>
<dbReference type="Gene3D" id="3.30.365.10">
    <property type="entry name" value="Aldehyde oxidase/xanthine dehydrogenase, molybdopterin binding domain"/>
    <property type="match status" value="4"/>
</dbReference>
<dbReference type="Gene3D" id="3.90.1170.50">
    <property type="entry name" value="Aldehyde oxidase/xanthine dehydrogenase, a/b hammerhead"/>
    <property type="match status" value="1"/>
</dbReference>
<evidence type="ECO:0000256" key="8">
    <source>
        <dbReference type="ARBA" id="ARBA00023004"/>
    </source>
</evidence>
<dbReference type="AlphaFoldDB" id="A0A2C9D8B2"/>
<dbReference type="InterPro" id="IPR037165">
    <property type="entry name" value="AldOxase/xan_DH_Mopterin-bd_sf"/>
</dbReference>
<evidence type="ECO:0000256" key="3">
    <source>
        <dbReference type="ARBA" id="ARBA00006849"/>
    </source>
</evidence>
<evidence type="ECO:0000256" key="7">
    <source>
        <dbReference type="ARBA" id="ARBA00023002"/>
    </source>
</evidence>
<keyword evidence="9" id="KW-0411">Iron-sulfur</keyword>
<dbReference type="Pfam" id="PF20256">
    <property type="entry name" value="MoCoBD_2"/>
    <property type="match status" value="1"/>
</dbReference>
<dbReference type="InterPro" id="IPR008274">
    <property type="entry name" value="AldOxase/xan_DH_MoCoBD1"/>
</dbReference>
<evidence type="ECO:0000256" key="11">
    <source>
        <dbReference type="ARBA" id="ARBA00053029"/>
    </source>
</evidence>
<dbReference type="GO" id="GO:0051537">
    <property type="term" value="F:2 iron, 2 sulfur cluster binding"/>
    <property type="evidence" value="ECO:0007669"/>
    <property type="project" value="UniProtKB-KW"/>
</dbReference>
<dbReference type="PANTHER" id="PTHR11908">
    <property type="entry name" value="XANTHINE DEHYDROGENASE"/>
    <property type="match status" value="1"/>
</dbReference>
<evidence type="ECO:0000259" key="13">
    <source>
        <dbReference type="SMART" id="SM01008"/>
    </source>
</evidence>
<keyword evidence="4" id="KW-0500">Molybdenum</keyword>
<dbReference type="InterPro" id="IPR046867">
    <property type="entry name" value="AldOxase/xan_DH_MoCoBD2"/>
</dbReference>
<keyword evidence="6" id="KW-0479">Metal-binding</keyword>
<evidence type="ECO:0000256" key="6">
    <source>
        <dbReference type="ARBA" id="ARBA00022723"/>
    </source>
</evidence>
<dbReference type="InterPro" id="IPR000674">
    <property type="entry name" value="Ald_Oxase/Xan_DH_a/b"/>
</dbReference>
<dbReference type="PANTHER" id="PTHR11908:SF132">
    <property type="entry name" value="ALDEHYDE OXIDASE 1-RELATED"/>
    <property type="match status" value="1"/>
</dbReference>
<comment type="cofactor">
    <cofactor evidence="11">
        <name>Mo-molybdopterin cytosine dinucleotide</name>
        <dbReference type="ChEBI" id="CHEBI:71308"/>
    </cofactor>
</comment>
<dbReference type="InterPro" id="IPR016208">
    <property type="entry name" value="Ald_Oxase/xanthine_DH-like"/>
</dbReference>
<dbReference type="GO" id="GO:0033727">
    <property type="term" value="F:aldehyde dehydrogenase (FAD-independent) activity"/>
    <property type="evidence" value="ECO:0007669"/>
    <property type="project" value="UniProtKB-EC"/>
</dbReference>
<evidence type="ECO:0000313" key="14">
    <source>
        <dbReference type="EMBL" id="SON56483.1"/>
    </source>
</evidence>
<reference evidence="15" key="1">
    <citation type="submission" date="2017-09" db="EMBL/GenBank/DDBJ databases">
        <title>Genome sequence of Nannocystis excedens DSM 71.</title>
        <authorList>
            <person name="Blom J."/>
        </authorList>
    </citation>
    <scope>NUCLEOTIDE SEQUENCE [LARGE SCALE GENOMIC DNA]</scope>
    <source>
        <strain evidence="15">type strain: E19</strain>
    </source>
</reference>
<dbReference type="SUPFAM" id="SSF56003">
    <property type="entry name" value="Molybdenum cofactor-binding domain"/>
    <property type="match status" value="1"/>
</dbReference>
<dbReference type="GO" id="GO:0030151">
    <property type="term" value="F:molybdenum ion binding"/>
    <property type="evidence" value="ECO:0007669"/>
    <property type="project" value="InterPro"/>
</dbReference>
<organism evidence="14 15">
    <name type="scientific">Hartmannibacter diazotrophicus</name>
    <dbReference type="NCBI Taxonomy" id="1482074"/>
    <lineage>
        <taxon>Bacteria</taxon>
        <taxon>Pseudomonadati</taxon>
        <taxon>Pseudomonadota</taxon>
        <taxon>Alphaproteobacteria</taxon>
        <taxon>Hyphomicrobiales</taxon>
        <taxon>Pleomorphomonadaceae</taxon>
        <taxon>Hartmannibacter</taxon>
    </lineage>
</organism>
<dbReference type="FunFam" id="3.30.365.10:FF:000002">
    <property type="entry name" value="Xanthine dehydrogenase oxidase"/>
    <property type="match status" value="1"/>
</dbReference>
<dbReference type="SUPFAM" id="SSF54665">
    <property type="entry name" value="CO dehydrogenase molybdoprotein N-domain-like"/>
    <property type="match status" value="1"/>
</dbReference>
<name>A0A2C9D8B2_9HYPH</name>
<evidence type="ECO:0000256" key="12">
    <source>
        <dbReference type="SAM" id="MobiDB-lite"/>
    </source>
</evidence>
<dbReference type="EC" id="1.2.99.7" evidence="14"/>
<accession>A0A2C9D8B2</accession>
<dbReference type="NCBIfam" id="TIGR02965">
    <property type="entry name" value="xanthine_xdhB"/>
    <property type="match status" value="1"/>
</dbReference>
<keyword evidence="5" id="KW-0001">2Fe-2S</keyword>
<comment type="cofactor">
    <cofactor evidence="2">
        <name>FAD</name>
        <dbReference type="ChEBI" id="CHEBI:57692"/>
    </cofactor>
</comment>